<feature type="domain" description="Beta-trefoil DNA-binding" evidence="9">
    <location>
        <begin position="703"/>
        <end position="1011"/>
    </location>
</feature>
<feature type="compositionally biased region" description="Low complexity" evidence="7">
    <location>
        <begin position="816"/>
        <end position="856"/>
    </location>
</feature>
<dbReference type="SMART" id="SM01268">
    <property type="entry name" value="BTD"/>
    <property type="match status" value="1"/>
</dbReference>
<comment type="caution">
    <text evidence="10">The sequence shown here is derived from an EMBL/GenBank/DDBJ whole genome shotgun (WGS) entry which is preliminary data.</text>
</comment>
<feature type="region of interest" description="Disordered" evidence="7">
    <location>
        <begin position="180"/>
        <end position="201"/>
    </location>
</feature>
<evidence type="ECO:0000313" key="11">
    <source>
        <dbReference type="Proteomes" id="UP000717515"/>
    </source>
</evidence>
<comment type="subcellular location">
    <subcellularLocation>
        <location evidence="1">Nucleus</location>
    </subcellularLocation>
</comment>
<dbReference type="InterPro" id="IPR015351">
    <property type="entry name" value="RBP-J/Cbf11/Cbf12_DNA-bd"/>
</dbReference>
<feature type="region of interest" description="Disordered" evidence="7">
    <location>
        <begin position="262"/>
        <end position="522"/>
    </location>
</feature>
<dbReference type="GO" id="GO:0000978">
    <property type="term" value="F:RNA polymerase II cis-regulatory region sequence-specific DNA binding"/>
    <property type="evidence" value="ECO:0007669"/>
    <property type="project" value="InterPro"/>
</dbReference>
<gene>
    <name evidence="10" type="ORF">KVV02_001910</name>
</gene>
<proteinExistence type="inferred from homology"/>
<feature type="region of interest" description="Disordered" evidence="7">
    <location>
        <begin position="973"/>
        <end position="998"/>
    </location>
</feature>
<dbReference type="InterPro" id="IPR036358">
    <property type="entry name" value="BTD_sf"/>
</dbReference>
<dbReference type="GO" id="GO:0005634">
    <property type="term" value="C:nucleus"/>
    <property type="evidence" value="ECO:0007669"/>
    <property type="project" value="UniProtKB-SubCell"/>
</dbReference>
<dbReference type="InterPro" id="IPR040159">
    <property type="entry name" value="CLS_fam"/>
</dbReference>
<evidence type="ECO:0000259" key="8">
    <source>
        <dbReference type="SMART" id="SM01267"/>
    </source>
</evidence>
<evidence type="ECO:0000256" key="3">
    <source>
        <dbReference type="ARBA" id="ARBA00023015"/>
    </source>
</evidence>
<dbReference type="Gene3D" id="2.60.40.1450">
    <property type="entry name" value="LAG1, DNA binding domain"/>
    <property type="match status" value="1"/>
</dbReference>
<evidence type="ECO:0000313" key="10">
    <source>
        <dbReference type="EMBL" id="KAG9326960.1"/>
    </source>
</evidence>
<feature type="compositionally biased region" description="Basic and acidic residues" evidence="7">
    <location>
        <begin position="1172"/>
        <end position="1189"/>
    </location>
</feature>
<name>A0A9P8AAE8_MORAP</name>
<feature type="compositionally biased region" description="Basic and acidic residues" evidence="7">
    <location>
        <begin position="315"/>
        <end position="340"/>
    </location>
</feature>
<organism evidence="10 11">
    <name type="scientific">Mortierella alpina</name>
    <name type="common">Oleaginous fungus</name>
    <name type="synonym">Mortierella renispora</name>
    <dbReference type="NCBI Taxonomy" id="64518"/>
    <lineage>
        <taxon>Eukaryota</taxon>
        <taxon>Fungi</taxon>
        <taxon>Fungi incertae sedis</taxon>
        <taxon>Mucoromycota</taxon>
        <taxon>Mortierellomycotina</taxon>
        <taxon>Mortierellomycetes</taxon>
        <taxon>Mortierellales</taxon>
        <taxon>Mortierellaceae</taxon>
        <taxon>Mortierella</taxon>
    </lineage>
</organism>
<feature type="region of interest" description="Disordered" evidence="7">
    <location>
        <begin position="1134"/>
        <end position="1235"/>
    </location>
</feature>
<feature type="compositionally biased region" description="Basic residues" evidence="7">
    <location>
        <begin position="78"/>
        <end position="92"/>
    </location>
</feature>
<feature type="compositionally biased region" description="Polar residues" evidence="7">
    <location>
        <begin position="511"/>
        <end position="522"/>
    </location>
</feature>
<feature type="compositionally biased region" description="Low complexity" evidence="7">
    <location>
        <begin position="305"/>
        <end position="314"/>
    </location>
</feature>
<keyword evidence="4" id="KW-0238">DNA-binding</keyword>
<evidence type="ECO:0000256" key="7">
    <source>
        <dbReference type="SAM" id="MobiDB-lite"/>
    </source>
</evidence>
<feature type="compositionally biased region" description="Basic and acidic residues" evidence="7">
    <location>
        <begin position="1134"/>
        <end position="1143"/>
    </location>
</feature>
<feature type="compositionally biased region" description="Basic and acidic residues" evidence="7">
    <location>
        <begin position="461"/>
        <end position="495"/>
    </location>
</feature>
<feature type="region of interest" description="Disordered" evidence="7">
    <location>
        <begin position="15"/>
        <end position="139"/>
    </location>
</feature>
<feature type="compositionally biased region" description="Low complexity" evidence="7">
    <location>
        <begin position="34"/>
        <end position="54"/>
    </location>
</feature>
<feature type="compositionally biased region" description="Low complexity" evidence="7">
    <location>
        <begin position="62"/>
        <end position="77"/>
    </location>
</feature>
<dbReference type="Pfam" id="PF09271">
    <property type="entry name" value="LAG1-DNAbind"/>
    <property type="match status" value="1"/>
</dbReference>
<comment type="similarity">
    <text evidence="2">Belongs to the Su(H) family.</text>
</comment>
<feature type="compositionally biased region" description="Low complexity" evidence="7">
    <location>
        <begin position="429"/>
        <end position="447"/>
    </location>
</feature>
<feature type="compositionally biased region" description="Acidic residues" evidence="7">
    <location>
        <begin position="973"/>
        <end position="984"/>
    </location>
</feature>
<evidence type="ECO:0000259" key="9">
    <source>
        <dbReference type="SMART" id="SM01268"/>
    </source>
</evidence>
<dbReference type="InterPro" id="IPR015350">
    <property type="entry name" value="Beta-trefoil_DNA-bd_dom"/>
</dbReference>
<feature type="region of interest" description="Disordered" evidence="7">
    <location>
        <begin position="793"/>
        <end position="859"/>
    </location>
</feature>
<keyword evidence="6" id="KW-0539">Nucleus</keyword>
<keyword evidence="3" id="KW-0805">Transcription regulation</keyword>
<dbReference type="EMBL" id="JAIFTL010000011">
    <property type="protein sequence ID" value="KAG9326960.1"/>
    <property type="molecule type" value="Genomic_DNA"/>
</dbReference>
<feature type="domain" description="RBP-J/Cbf11/Cbf12 DNA binding" evidence="8">
    <location>
        <begin position="563"/>
        <end position="702"/>
    </location>
</feature>
<feature type="compositionally biased region" description="Low complexity" evidence="7">
    <location>
        <begin position="1201"/>
        <end position="1213"/>
    </location>
</feature>
<evidence type="ECO:0000256" key="5">
    <source>
        <dbReference type="ARBA" id="ARBA00023163"/>
    </source>
</evidence>
<evidence type="ECO:0000256" key="6">
    <source>
        <dbReference type="ARBA" id="ARBA00023242"/>
    </source>
</evidence>
<dbReference type="GO" id="GO:0001228">
    <property type="term" value="F:DNA-binding transcription activator activity, RNA polymerase II-specific"/>
    <property type="evidence" value="ECO:0007669"/>
    <property type="project" value="InterPro"/>
</dbReference>
<dbReference type="SUPFAM" id="SSF49417">
    <property type="entry name" value="p53-like transcription factors"/>
    <property type="match status" value="1"/>
</dbReference>
<feature type="compositionally biased region" description="Polar residues" evidence="7">
    <location>
        <begin position="403"/>
        <end position="422"/>
    </location>
</feature>
<feature type="compositionally biased region" description="Acidic residues" evidence="7">
    <location>
        <begin position="1145"/>
        <end position="1166"/>
    </location>
</feature>
<dbReference type="PANTHER" id="PTHR10665">
    <property type="entry name" value="RECOMBINING BINDING PROTEIN SUPPRESSOR OF HAIRLESS"/>
    <property type="match status" value="1"/>
</dbReference>
<evidence type="ECO:0000256" key="4">
    <source>
        <dbReference type="ARBA" id="ARBA00023125"/>
    </source>
</evidence>
<accession>A0A9P8AAE8</accession>
<dbReference type="SMART" id="SM01267">
    <property type="entry name" value="LAG1_DNAbind"/>
    <property type="match status" value="1"/>
</dbReference>
<evidence type="ECO:0000256" key="2">
    <source>
        <dbReference type="ARBA" id="ARBA00009704"/>
    </source>
</evidence>
<sequence length="1305" mass="147724">MNIYLAMKPSFASAATAIEPAVQQPYDRYYPTPSSLRDMSPQRSSSSSSGSTSRQHPRHHSSSSSSAASSSSSSSHPQQHHQQHQQHHHHSHYNSPTYHEQQHHQHASRHHSDAQPYPHESHSHSHHSQPSQHRPHDATYASHAPTAHHAYQQYAHTYHSSAQHAKHTEGYEGRVRNTTRDHNDHLMTDPSVKDQQHHHDQFRRDPTYGYLKQHPVPSSPYAQFDEDRPSYKYNLPPILAPEEPFYRSDLPGRHMRYFSTVTSEDRENSQGYYSSARHVAPSNTTGNFGHGPPINAALEKFGNARQRQMEQQMEQQREKQLRQDEEERQRQQREEEEAHHQQQHRQRLPSLYTALPEQRPGSSPAMAPQQLQSRGRSPVRKPRSIAPAPLSTTGPLSPIHPISPTSYRNKTNSAYSERSSMIKTEPKDSPQMSYYQQHQQHSYQPYSPRGPPRHQQPQEQSEQRYMEQSEQRHQHQQHRQTESEGKRKWSRDHSPVRIGPRLKVCVDPTEQRQPSQQDETSAQELHLLSQRAAKPTLAVAHAPKIKSGIQHPRMRMQRYQMTTIRCWHGAIAQKSYGIEKRYLCPPPMVQVSAGVNAKQIRAEQPHVTMSILHEKLSNNSGGSSSGSENLMEQDCTLDDLLKCSFRNLHVTGTGADSSKRFKLGLQVYLNQNSDIPTAIMDSNPIPIISKPSKKTAKAGNASCFILNGMSVSLLNRINAQTVRTKYMAVDKNAVCAKIGSWSSFTIKMVKPPPAPPVKIVSAAGVNGGNMGIFKAASHSTKFVPIRMKGDNSQSAAAPIAMGPPSMGPIRSSGATPQQQQQQQQQPAHASFQHQQQQHRPPVHRAPQSQSQQQPQQEPTYVFSNSEPVLYGSEIILINDMTGITTDRLIIRKVENGKVVRNGSGPVSQMQKIVLQHPDRVHPEDGRPYYLSASSIGSPKIEGKIPLQAAMDRSPLLEYRTSSKKASIMDLTEQAEDDEEYYDDEGGYHGHSSSRRASRSQDNVAVDDFVCWTIAGIAKFDYTYFGPIPASVDTEVDPRKVPKVLNCPQYKSQSNTLVMKVKNVFERLSSAEEETRLRASYLDDPYERKLTLSEFVYKRCEDVRQPMQDEEGPIQLWLAQHGPVRMRRRVLKEILPEEESHLEMTEQGEDHEEETDEEEDQDEEAEQEAAAQEAKKQQEQQQRQMEDKLPKIPTKANAAFGRQARQQQQHQQQQKYYGGSHLPSGSATQAAQKKKRVKLLARPMGLEAELPFGCEVRAAHDSEGNAHAEMDILMVERATGIAYRTGYKVTYSRQHDSSDWVVEVVG</sequence>
<keyword evidence="5" id="KW-0804">Transcription</keyword>
<dbReference type="Pfam" id="PF09270">
    <property type="entry name" value="BTD"/>
    <property type="match status" value="1"/>
</dbReference>
<dbReference type="InterPro" id="IPR008967">
    <property type="entry name" value="p53-like_TF_DNA-bd_sf"/>
</dbReference>
<dbReference type="Proteomes" id="UP000717515">
    <property type="component" value="Unassembled WGS sequence"/>
</dbReference>
<dbReference type="InterPro" id="IPR037095">
    <property type="entry name" value="RBP-J/Cbf11_DNA-bd_sf"/>
</dbReference>
<dbReference type="SUPFAM" id="SSF110217">
    <property type="entry name" value="DNA-binding protein LAG-1 (CSL)"/>
    <property type="match status" value="2"/>
</dbReference>
<reference evidence="10" key="1">
    <citation type="submission" date="2021-07" db="EMBL/GenBank/DDBJ databases">
        <title>Draft genome of Mortierella alpina, strain LL118, isolated from an aspen leaf litter sample.</title>
        <authorList>
            <person name="Yang S."/>
            <person name="Vinatzer B.A."/>
        </authorList>
    </citation>
    <scope>NUCLEOTIDE SEQUENCE</scope>
    <source>
        <strain evidence="10">LL118</strain>
    </source>
</reference>
<dbReference type="Gene3D" id="2.80.10.50">
    <property type="match status" value="1"/>
</dbReference>
<evidence type="ECO:0000256" key="1">
    <source>
        <dbReference type="ARBA" id="ARBA00004123"/>
    </source>
</evidence>
<protein>
    <submittedName>
        <fullName evidence="10">Uncharacterized protein</fullName>
    </submittedName>
</protein>